<comment type="caution">
    <text evidence="2">The sequence shown here is derived from an EMBL/GenBank/DDBJ whole genome shotgun (WGS) entry which is preliminary data.</text>
</comment>
<name>A0AAV7MRN9_PLEWA</name>
<evidence type="ECO:0000313" key="3">
    <source>
        <dbReference type="Proteomes" id="UP001066276"/>
    </source>
</evidence>
<protein>
    <submittedName>
        <fullName evidence="2">Uncharacterized protein</fullName>
    </submittedName>
</protein>
<dbReference type="Gene3D" id="3.30.250.20">
    <property type="entry name" value="L1 transposable element, C-terminal domain"/>
    <property type="match status" value="1"/>
</dbReference>
<accession>A0AAV7MRN9</accession>
<dbReference type="InterPro" id="IPR042566">
    <property type="entry name" value="L1_C"/>
</dbReference>
<dbReference type="InterPro" id="IPR004244">
    <property type="entry name" value="Transposase_22"/>
</dbReference>
<dbReference type="PANTHER" id="PTHR11505">
    <property type="entry name" value="L1 TRANSPOSABLE ELEMENT-RELATED"/>
    <property type="match status" value="1"/>
</dbReference>
<dbReference type="AlphaFoldDB" id="A0AAV7MRN9"/>
<sequence length="241" mass="27936">MQTGHRVVPETIPREWHWKNAHGDPLAGDEAHSRPATEPRRPAGGRQREAGEEADPVRGTWPGHTHDSDKEIRMDRVQRVGPPQVLTAIILACLYNFPLKERIVQLEREQHPLKFCGYTMLLYQDFAALTLQKRRDIRPITSYLRDKGVTYSWGYPFRLIFQLEGKPHHLSSLKEAYKRLRLEDHLGEHPHSPRPDRWHLRHAHWLTVLTVNTKPDLEIIASEKRAVLESLVGDMKKSDGE</sequence>
<feature type="region of interest" description="Disordered" evidence="1">
    <location>
        <begin position="1"/>
        <end position="69"/>
    </location>
</feature>
<evidence type="ECO:0000313" key="2">
    <source>
        <dbReference type="EMBL" id="KAJ1106373.1"/>
    </source>
</evidence>
<reference evidence="2" key="1">
    <citation type="journal article" date="2022" name="bioRxiv">
        <title>Sequencing and chromosome-scale assembly of the giantPleurodeles waltlgenome.</title>
        <authorList>
            <person name="Brown T."/>
            <person name="Elewa A."/>
            <person name="Iarovenko S."/>
            <person name="Subramanian E."/>
            <person name="Araus A.J."/>
            <person name="Petzold A."/>
            <person name="Susuki M."/>
            <person name="Suzuki K.-i.T."/>
            <person name="Hayashi T."/>
            <person name="Toyoda A."/>
            <person name="Oliveira C."/>
            <person name="Osipova E."/>
            <person name="Leigh N.D."/>
            <person name="Simon A."/>
            <person name="Yun M.H."/>
        </authorList>
    </citation>
    <scope>NUCLEOTIDE SEQUENCE</scope>
    <source>
        <strain evidence="2">20211129_DDA</strain>
        <tissue evidence="2">Liver</tissue>
    </source>
</reference>
<proteinExistence type="predicted"/>
<organism evidence="2 3">
    <name type="scientific">Pleurodeles waltl</name>
    <name type="common">Iberian ribbed newt</name>
    <dbReference type="NCBI Taxonomy" id="8319"/>
    <lineage>
        <taxon>Eukaryota</taxon>
        <taxon>Metazoa</taxon>
        <taxon>Chordata</taxon>
        <taxon>Craniata</taxon>
        <taxon>Vertebrata</taxon>
        <taxon>Euteleostomi</taxon>
        <taxon>Amphibia</taxon>
        <taxon>Batrachia</taxon>
        <taxon>Caudata</taxon>
        <taxon>Salamandroidea</taxon>
        <taxon>Salamandridae</taxon>
        <taxon>Pleurodelinae</taxon>
        <taxon>Pleurodeles</taxon>
    </lineage>
</organism>
<feature type="compositionally biased region" description="Basic and acidic residues" evidence="1">
    <location>
        <begin position="12"/>
        <end position="22"/>
    </location>
</feature>
<evidence type="ECO:0000256" key="1">
    <source>
        <dbReference type="SAM" id="MobiDB-lite"/>
    </source>
</evidence>
<gene>
    <name evidence="2" type="ORF">NDU88_003774</name>
</gene>
<feature type="compositionally biased region" description="Basic and acidic residues" evidence="1">
    <location>
        <begin position="29"/>
        <end position="51"/>
    </location>
</feature>
<dbReference type="Proteomes" id="UP001066276">
    <property type="component" value="Chromosome 9"/>
</dbReference>
<dbReference type="EMBL" id="JANPWB010000013">
    <property type="protein sequence ID" value="KAJ1106373.1"/>
    <property type="molecule type" value="Genomic_DNA"/>
</dbReference>
<keyword evidence="3" id="KW-1185">Reference proteome</keyword>